<gene>
    <name evidence="2" type="ORF">TrST_g3610</name>
</gene>
<name>A0A9W7EPV5_9STRA</name>
<feature type="compositionally biased region" description="Basic and acidic residues" evidence="1">
    <location>
        <begin position="1"/>
        <end position="10"/>
    </location>
</feature>
<dbReference type="AlphaFoldDB" id="A0A9W7EPV5"/>
<evidence type="ECO:0000313" key="2">
    <source>
        <dbReference type="EMBL" id="GMH85625.1"/>
    </source>
</evidence>
<accession>A0A9W7EPV5</accession>
<reference evidence="3" key="1">
    <citation type="journal article" date="2023" name="Commun. Biol.">
        <title>Genome analysis of Parmales, the sister group of diatoms, reveals the evolutionary specialization of diatoms from phago-mixotrophs to photoautotrophs.</title>
        <authorList>
            <person name="Ban H."/>
            <person name="Sato S."/>
            <person name="Yoshikawa S."/>
            <person name="Yamada K."/>
            <person name="Nakamura Y."/>
            <person name="Ichinomiya M."/>
            <person name="Sato N."/>
            <person name="Blanc-Mathieu R."/>
            <person name="Endo H."/>
            <person name="Kuwata A."/>
            <person name="Ogata H."/>
        </authorList>
    </citation>
    <scope>NUCLEOTIDE SEQUENCE [LARGE SCALE GENOMIC DNA]</scope>
    <source>
        <strain evidence="3">NIES 3701</strain>
    </source>
</reference>
<proteinExistence type="predicted"/>
<evidence type="ECO:0000313" key="3">
    <source>
        <dbReference type="Proteomes" id="UP001165085"/>
    </source>
</evidence>
<keyword evidence="3" id="KW-1185">Reference proteome</keyword>
<dbReference type="Proteomes" id="UP001165085">
    <property type="component" value="Unassembled WGS sequence"/>
</dbReference>
<feature type="region of interest" description="Disordered" evidence="1">
    <location>
        <begin position="1"/>
        <end position="30"/>
    </location>
</feature>
<evidence type="ECO:0000256" key="1">
    <source>
        <dbReference type="SAM" id="MobiDB-lite"/>
    </source>
</evidence>
<sequence length="206" mass="22198">MSSDRDHESLVPRNTRCTGQVNYPPPPASDEEACKRDIENAVTVYSESAIYPQNPSLSNLLIETLPATGPWGPFKRLPGATFGGIMCIQNCSEYGLMALPPCVDSRFFVVHCMHAKGGGQVLTEAGNPIMSMLTLEPGACAMFLVIVKPDVDPSDVIGSTITVDLIPREIDPQLDDASAQAYLAGCKLPPGETALYWNMSAKVLRN</sequence>
<organism evidence="2 3">
    <name type="scientific">Triparma strigata</name>
    <dbReference type="NCBI Taxonomy" id="1606541"/>
    <lineage>
        <taxon>Eukaryota</taxon>
        <taxon>Sar</taxon>
        <taxon>Stramenopiles</taxon>
        <taxon>Ochrophyta</taxon>
        <taxon>Bolidophyceae</taxon>
        <taxon>Parmales</taxon>
        <taxon>Triparmaceae</taxon>
        <taxon>Triparma</taxon>
    </lineage>
</organism>
<comment type="caution">
    <text evidence="2">The sequence shown here is derived from an EMBL/GenBank/DDBJ whole genome shotgun (WGS) entry which is preliminary data.</text>
</comment>
<protein>
    <submittedName>
        <fullName evidence="2">Uncharacterized protein</fullName>
    </submittedName>
</protein>
<dbReference type="EMBL" id="BRXY01000306">
    <property type="protein sequence ID" value="GMH85625.1"/>
    <property type="molecule type" value="Genomic_DNA"/>
</dbReference>